<keyword evidence="4" id="KW-0479">Metal-binding</keyword>
<dbReference type="SMART" id="SM00349">
    <property type="entry name" value="KRAB"/>
    <property type="match status" value="1"/>
</dbReference>
<dbReference type="InterPro" id="IPR050717">
    <property type="entry name" value="C2H2-ZF_Transcription_Reg"/>
</dbReference>
<evidence type="ECO:0000256" key="6">
    <source>
        <dbReference type="ARBA" id="ARBA00022771"/>
    </source>
</evidence>
<dbReference type="GO" id="GO:0008270">
    <property type="term" value="F:zinc ion binding"/>
    <property type="evidence" value="ECO:0007669"/>
    <property type="project" value="UniProtKB-KW"/>
</dbReference>
<evidence type="ECO:0000259" key="13">
    <source>
        <dbReference type="PROSITE" id="PS50011"/>
    </source>
</evidence>
<dbReference type="PANTHER" id="PTHR14196">
    <property type="entry name" value="ODD-SKIPPED - RELATED"/>
    <property type="match status" value="1"/>
</dbReference>
<keyword evidence="17" id="KW-1185">Reference proteome</keyword>
<keyword evidence="7" id="KW-0862">Zinc</keyword>
<accession>S7MLD0</accession>
<evidence type="ECO:0000256" key="5">
    <source>
        <dbReference type="ARBA" id="ARBA00022737"/>
    </source>
</evidence>
<feature type="domain" description="C2H2-type" evidence="14">
    <location>
        <begin position="536"/>
        <end position="563"/>
    </location>
</feature>
<dbReference type="SMART" id="SM00355">
    <property type="entry name" value="ZnF_C2H2"/>
    <property type="match status" value="12"/>
</dbReference>
<dbReference type="GO" id="GO:0000981">
    <property type="term" value="F:DNA-binding transcription factor activity, RNA polymerase II-specific"/>
    <property type="evidence" value="ECO:0007669"/>
    <property type="project" value="TreeGrafter"/>
</dbReference>
<dbReference type="Pfam" id="PF01352">
    <property type="entry name" value="KRAB"/>
    <property type="match status" value="1"/>
</dbReference>
<feature type="domain" description="C2H2-type" evidence="14">
    <location>
        <begin position="648"/>
        <end position="675"/>
    </location>
</feature>
<dbReference type="Gene3D" id="6.10.140.140">
    <property type="match status" value="1"/>
</dbReference>
<evidence type="ECO:0000256" key="8">
    <source>
        <dbReference type="ARBA" id="ARBA00023015"/>
    </source>
</evidence>
<dbReference type="Proteomes" id="UP000052978">
    <property type="component" value="Unassembled WGS sequence"/>
</dbReference>
<evidence type="ECO:0000256" key="4">
    <source>
        <dbReference type="ARBA" id="ARBA00022723"/>
    </source>
</evidence>
<dbReference type="SUPFAM" id="SSF57667">
    <property type="entry name" value="beta-beta-alpha zinc fingers"/>
    <property type="match status" value="6"/>
</dbReference>
<keyword evidence="5" id="KW-0677">Repeat</keyword>
<dbReference type="InterPro" id="IPR036236">
    <property type="entry name" value="Znf_C2H2_sf"/>
</dbReference>
<evidence type="ECO:0000256" key="9">
    <source>
        <dbReference type="ARBA" id="ARBA00023125"/>
    </source>
</evidence>
<feature type="domain" description="Protein kinase" evidence="13">
    <location>
        <begin position="1"/>
        <end position="195"/>
    </location>
</feature>
<feature type="domain" description="C2H2-type" evidence="14">
    <location>
        <begin position="592"/>
        <end position="619"/>
    </location>
</feature>
<evidence type="ECO:0000256" key="12">
    <source>
        <dbReference type="PROSITE-ProRule" id="PRU00042"/>
    </source>
</evidence>
<dbReference type="GO" id="GO:0005634">
    <property type="term" value="C:nucleus"/>
    <property type="evidence" value="ECO:0007669"/>
    <property type="project" value="UniProtKB-SubCell"/>
</dbReference>
<organism evidence="16 17">
    <name type="scientific">Myotis brandtii</name>
    <name type="common">Brandt's bat</name>
    <dbReference type="NCBI Taxonomy" id="109478"/>
    <lineage>
        <taxon>Eukaryota</taxon>
        <taxon>Metazoa</taxon>
        <taxon>Chordata</taxon>
        <taxon>Craniata</taxon>
        <taxon>Vertebrata</taxon>
        <taxon>Euteleostomi</taxon>
        <taxon>Mammalia</taxon>
        <taxon>Eutheria</taxon>
        <taxon>Laurasiatheria</taxon>
        <taxon>Chiroptera</taxon>
        <taxon>Yangochiroptera</taxon>
        <taxon>Vespertilionidae</taxon>
        <taxon>Myotis</taxon>
    </lineage>
</organism>
<feature type="domain" description="C2H2-type" evidence="14">
    <location>
        <begin position="676"/>
        <end position="703"/>
    </location>
</feature>
<evidence type="ECO:0000256" key="11">
    <source>
        <dbReference type="ARBA" id="ARBA00023242"/>
    </source>
</evidence>
<dbReference type="FunFam" id="3.30.160.60:FF:001494">
    <property type="entry name" value="zinc finger protein 10 isoform X2"/>
    <property type="match status" value="1"/>
</dbReference>
<dbReference type="InterPro" id="IPR001909">
    <property type="entry name" value="KRAB"/>
</dbReference>
<evidence type="ECO:0000313" key="16">
    <source>
        <dbReference type="EMBL" id="EPQ04931.1"/>
    </source>
</evidence>
<dbReference type="AlphaFoldDB" id="S7MLD0"/>
<dbReference type="PROSITE" id="PS00108">
    <property type="entry name" value="PROTEIN_KINASE_ST"/>
    <property type="match status" value="1"/>
</dbReference>
<dbReference type="SUPFAM" id="SSF56112">
    <property type="entry name" value="Protein kinase-like (PK-like)"/>
    <property type="match status" value="2"/>
</dbReference>
<protein>
    <submittedName>
        <fullName evidence="16">Zinc finger protein 805</fullName>
    </submittedName>
</protein>
<keyword evidence="9" id="KW-0238">DNA-binding</keyword>
<keyword evidence="6 12" id="KW-0863">Zinc-finger</keyword>
<dbReference type="SUPFAM" id="SSF109640">
    <property type="entry name" value="KRAB domain (Kruppel-associated box)"/>
    <property type="match status" value="1"/>
</dbReference>
<dbReference type="FunFam" id="3.30.160.60:FF:000352">
    <property type="entry name" value="zinc finger protein 3 homolog"/>
    <property type="match status" value="2"/>
</dbReference>
<dbReference type="Pfam" id="PF00069">
    <property type="entry name" value="Pkinase"/>
    <property type="match status" value="2"/>
</dbReference>
<feature type="domain" description="KRAB" evidence="15">
    <location>
        <begin position="204"/>
        <end position="275"/>
    </location>
</feature>
<feature type="domain" description="C2H2-type" evidence="14">
    <location>
        <begin position="424"/>
        <end position="451"/>
    </location>
</feature>
<dbReference type="Gene3D" id="1.10.510.10">
    <property type="entry name" value="Transferase(Phosphotransferase) domain 1"/>
    <property type="match status" value="2"/>
</dbReference>
<keyword evidence="8" id="KW-0805">Transcription regulation</keyword>
<proteinExistence type="inferred from homology"/>
<evidence type="ECO:0000259" key="15">
    <source>
        <dbReference type="PROSITE" id="PS50805"/>
    </source>
</evidence>
<name>S7MLD0_MYOBR</name>
<dbReference type="InterPro" id="IPR011009">
    <property type="entry name" value="Kinase-like_dom_sf"/>
</dbReference>
<dbReference type="PROSITE" id="PS50157">
    <property type="entry name" value="ZINC_FINGER_C2H2_2"/>
    <property type="match status" value="12"/>
</dbReference>
<feature type="domain" description="C2H2-type" evidence="14">
    <location>
        <begin position="564"/>
        <end position="591"/>
    </location>
</feature>
<feature type="domain" description="C2H2-type" evidence="14">
    <location>
        <begin position="704"/>
        <end position="731"/>
    </location>
</feature>
<dbReference type="EMBL" id="KE161686">
    <property type="protein sequence ID" value="EPQ04931.1"/>
    <property type="molecule type" value="Genomic_DNA"/>
</dbReference>
<gene>
    <name evidence="16" type="ORF">D623_10004203</name>
</gene>
<comment type="similarity">
    <text evidence="3">Belongs to the krueppel C2H2-type zinc-finger protein family.</text>
</comment>
<dbReference type="GO" id="GO:0004672">
    <property type="term" value="F:protein kinase activity"/>
    <property type="evidence" value="ECO:0007669"/>
    <property type="project" value="InterPro"/>
</dbReference>
<dbReference type="PANTHER" id="PTHR14196:SF12">
    <property type="entry name" value="ZINC FINGER PROTEIN 208-LIKE"/>
    <property type="match status" value="1"/>
</dbReference>
<dbReference type="FunFam" id="3.30.160.60:FF:002090">
    <property type="entry name" value="Zinc finger protein 473"/>
    <property type="match status" value="1"/>
</dbReference>
<dbReference type="GO" id="GO:0005524">
    <property type="term" value="F:ATP binding"/>
    <property type="evidence" value="ECO:0007669"/>
    <property type="project" value="InterPro"/>
</dbReference>
<feature type="domain" description="C2H2-type" evidence="14">
    <location>
        <begin position="620"/>
        <end position="647"/>
    </location>
</feature>
<reference evidence="16 17" key="1">
    <citation type="journal article" date="2013" name="Nat. Commun.">
        <title>Genome analysis reveals insights into physiology and longevity of the Brandt's bat Myotis brandtii.</title>
        <authorList>
            <person name="Seim I."/>
            <person name="Fang X."/>
            <person name="Xiong Z."/>
            <person name="Lobanov A.V."/>
            <person name="Huang Z."/>
            <person name="Ma S."/>
            <person name="Feng Y."/>
            <person name="Turanov A.A."/>
            <person name="Zhu Y."/>
            <person name="Lenz T.L."/>
            <person name="Gerashchenko M.V."/>
            <person name="Fan D."/>
            <person name="Hee Yim S."/>
            <person name="Yao X."/>
            <person name="Jordan D."/>
            <person name="Xiong Y."/>
            <person name="Ma Y."/>
            <person name="Lyapunov A.N."/>
            <person name="Chen G."/>
            <person name="Kulakova O.I."/>
            <person name="Sun Y."/>
            <person name="Lee S.G."/>
            <person name="Bronson R.T."/>
            <person name="Moskalev A.A."/>
            <person name="Sunyaev S.R."/>
            <person name="Zhang G."/>
            <person name="Krogh A."/>
            <person name="Wang J."/>
            <person name="Gladyshev V.N."/>
        </authorList>
    </citation>
    <scope>NUCLEOTIDE SEQUENCE [LARGE SCALE GENOMIC DNA]</scope>
</reference>
<dbReference type="InterPro" id="IPR008271">
    <property type="entry name" value="Ser/Thr_kinase_AS"/>
</dbReference>
<keyword evidence="11" id="KW-0539">Nucleus</keyword>
<feature type="domain" description="C2H2-type" evidence="14">
    <location>
        <begin position="508"/>
        <end position="535"/>
    </location>
</feature>
<comment type="subcellular location">
    <subcellularLocation>
        <location evidence="2">Nucleus</location>
    </subcellularLocation>
</comment>
<evidence type="ECO:0000256" key="2">
    <source>
        <dbReference type="ARBA" id="ARBA00004123"/>
    </source>
</evidence>
<dbReference type="FunFam" id="3.30.160.60:FF:000493">
    <property type="entry name" value="Zinc finger protein 805"/>
    <property type="match status" value="1"/>
</dbReference>
<evidence type="ECO:0000313" key="17">
    <source>
        <dbReference type="Proteomes" id="UP000052978"/>
    </source>
</evidence>
<sequence>MEELAHALAYCHENKVIHRDIKPENLLLGLRGEVKIADFGWSVHTPSLRHPNILRLYNYFHDERRVYLILEYAPRGELYKELQKSHTIDEQRTATVRRKTMCGTLDYLPPEMIEQRTYSEMVDLWCIGVLCYELLVGNPPFESSSYSETYRRILKVDVKFPPSIPLGAQDLISKLLRYQPSERLPLAQVLQHPWVQAHSRRVSVTFEDVAVTFSQEEWGQLDVAQRTLYQEVMLENCRLLASLGCPVPRPQLICQPESGRELWMVKTDLSRGVFSGEKGKARITEPTTCELALSERASLLEQLTQGAESPEDFQVDQTTDQNGPLELREVQWESGIDLQKEKLPRKSRSEHGGWGTAEGVHARTVQEQAPALRALLEHGSCRLGKDRMTQEDESIFKCNECGKVFNKKRLLARHERIHSGVKPYECTECGKTFSKSTYLLQHHMVHTGEKPYKCMECGKAFNRKSHLTQHQRIHSGEKPYKCNECGKAFTHRSTFVLHNRSHTGEKPFVCKECGKAFRDRPGFIRHYIIHSGENPYECFECGKVFKHRSYLMWHQQTHTGEKPYECSECGKTFCESAALIHHYVIHTGEKPFECLECGKAFNHRSYLKRHQRIHTGEKPYVCGECGKAFTHCSTFILHKRAHTGEKPFECKECGKAFSNRADLIRHFSIHTGEKPYECGECGKAFNRRSGLTRHQRIHSGEKPYECMECGKTFCWSTNLIRHSIIHTGEKPYECSSVFLMSVTYRSSPPSPPNADTLCAYACVM</sequence>
<dbReference type="FunFam" id="3.30.160.60:FF:000478">
    <property type="entry name" value="Zinc finger protein 133"/>
    <property type="match status" value="1"/>
</dbReference>
<dbReference type="PROSITE" id="PS50805">
    <property type="entry name" value="KRAB"/>
    <property type="match status" value="1"/>
</dbReference>
<dbReference type="FunFam" id="3.30.160.60:FF:000005">
    <property type="entry name" value="Zinc finger protein 14 homolog"/>
    <property type="match status" value="1"/>
</dbReference>
<dbReference type="Pfam" id="PF00096">
    <property type="entry name" value="zf-C2H2"/>
    <property type="match status" value="12"/>
</dbReference>
<evidence type="ECO:0000256" key="3">
    <source>
        <dbReference type="ARBA" id="ARBA00006991"/>
    </source>
</evidence>
<feature type="domain" description="C2H2-type" evidence="14">
    <location>
        <begin position="452"/>
        <end position="479"/>
    </location>
</feature>
<dbReference type="InterPro" id="IPR036051">
    <property type="entry name" value="KRAB_dom_sf"/>
</dbReference>
<evidence type="ECO:0000259" key="14">
    <source>
        <dbReference type="PROSITE" id="PS50157"/>
    </source>
</evidence>
<comment type="function">
    <text evidence="1">May be involved in transcriptional regulation.</text>
</comment>
<dbReference type="FunFam" id="3.30.160.60:FF:000896">
    <property type="entry name" value="Zinc finger protein 805"/>
    <property type="match status" value="1"/>
</dbReference>
<dbReference type="FunFam" id="3.30.160.60:FF:002254">
    <property type="entry name" value="Zinc finger protein 540"/>
    <property type="match status" value="2"/>
</dbReference>
<dbReference type="PROSITE" id="PS50011">
    <property type="entry name" value="PROTEIN_KINASE_DOM"/>
    <property type="match status" value="1"/>
</dbReference>
<dbReference type="FunFam" id="3.30.160.60:FF:000561">
    <property type="entry name" value="Zinc finger protein 30 homolog"/>
    <property type="match status" value="1"/>
</dbReference>
<dbReference type="CDD" id="cd07765">
    <property type="entry name" value="KRAB_A-box"/>
    <property type="match status" value="1"/>
</dbReference>
<dbReference type="InterPro" id="IPR000719">
    <property type="entry name" value="Prot_kinase_dom"/>
</dbReference>
<dbReference type="FunFam" id="3.30.160.60:FF:000087">
    <property type="entry name" value="Zinc finger protein 354B"/>
    <property type="match status" value="1"/>
</dbReference>
<dbReference type="eggNOG" id="KOG1721">
    <property type="taxonomic scope" value="Eukaryota"/>
</dbReference>
<evidence type="ECO:0000256" key="7">
    <source>
        <dbReference type="ARBA" id="ARBA00022833"/>
    </source>
</evidence>
<feature type="domain" description="C2H2-type" evidence="14">
    <location>
        <begin position="480"/>
        <end position="507"/>
    </location>
</feature>
<dbReference type="SMART" id="SM00220">
    <property type="entry name" value="S_TKc"/>
    <property type="match status" value="1"/>
</dbReference>
<keyword evidence="10" id="KW-0804">Transcription</keyword>
<dbReference type="InterPro" id="IPR013087">
    <property type="entry name" value="Znf_C2H2_type"/>
</dbReference>
<dbReference type="GO" id="GO:0000977">
    <property type="term" value="F:RNA polymerase II transcription regulatory region sequence-specific DNA binding"/>
    <property type="evidence" value="ECO:0007669"/>
    <property type="project" value="TreeGrafter"/>
</dbReference>
<feature type="domain" description="C2H2-type" evidence="14">
    <location>
        <begin position="396"/>
        <end position="423"/>
    </location>
</feature>
<evidence type="ECO:0000256" key="1">
    <source>
        <dbReference type="ARBA" id="ARBA00003767"/>
    </source>
</evidence>
<evidence type="ECO:0000256" key="10">
    <source>
        <dbReference type="ARBA" id="ARBA00023163"/>
    </source>
</evidence>
<dbReference type="PROSITE" id="PS00028">
    <property type="entry name" value="ZINC_FINGER_C2H2_1"/>
    <property type="match status" value="12"/>
</dbReference>
<dbReference type="Gene3D" id="3.30.160.60">
    <property type="entry name" value="Classic Zinc Finger"/>
    <property type="match status" value="12"/>
</dbReference>